<gene>
    <name evidence="2" type="ORF">NR989_10895</name>
</gene>
<proteinExistence type="predicted"/>
<protein>
    <recommendedName>
        <fullName evidence="4">GspL cytoplasmic actin-ATPase-like domain-containing protein</fullName>
    </recommendedName>
</protein>
<organism evidence="2 3">
    <name type="scientific">Thiomicrorhabdus lithotrophica</name>
    <dbReference type="NCBI Taxonomy" id="2949997"/>
    <lineage>
        <taxon>Bacteria</taxon>
        <taxon>Pseudomonadati</taxon>
        <taxon>Pseudomonadota</taxon>
        <taxon>Gammaproteobacteria</taxon>
        <taxon>Thiotrichales</taxon>
        <taxon>Piscirickettsiaceae</taxon>
        <taxon>Thiomicrorhabdus</taxon>
    </lineage>
</organism>
<evidence type="ECO:0008006" key="4">
    <source>
        <dbReference type="Google" id="ProtNLM"/>
    </source>
</evidence>
<keyword evidence="1" id="KW-0472">Membrane</keyword>
<sequence>MTVPLGFKQVLDLDGQQWLIEGAKVTALESLENVSGPKVVLSDFGHALTGMETVHSGKSYAPAIIEKQLRDHGDMEGASEVLVLSSRKTASALDVFYAAIPIQQYSDYLESIRNQNDHCLYVPIWSAMLRTAQKDVTSIVFQHGEVLDVIVVQDGFPLHSIRVSSSSYGGQDWDSALNYLATELNQVEADKEIKVNSIKWFTWCDDQALNELASRFQSLSSRDVSVGKKKSIEIHGESCDSNIAELFNKLSTQDAIKSDSGKTLYNFERVLPWVAGIALAISAGAFMAGLNWQKSAQDYMDSTQALLASSQFEEKLVKVKELVAKNNQSSSVIAADKVAFIDRLHSIANSQSIPQIIGDIQTVVNQHIHINKIQLNSLENNETFGMILDGHIDQDLDFAAQQVDQLIARLIAKGYQIEDKGFVAKNGNNGFQLILIPGNKE</sequence>
<keyword evidence="1" id="KW-1133">Transmembrane helix</keyword>
<name>A0ABY8CEE8_9GAMM</name>
<keyword evidence="3" id="KW-1185">Reference proteome</keyword>
<accession>A0ABY8CEE8</accession>
<evidence type="ECO:0000313" key="3">
    <source>
        <dbReference type="Proteomes" id="UP001222275"/>
    </source>
</evidence>
<dbReference type="EMBL" id="CP102381">
    <property type="protein sequence ID" value="WEJ62508.1"/>
    <property type="molecule type" value="Genomic_DNA"/>
</dbReference>
<feature type="transmembrane region" description="Helical" evidence="1">
    <location>
        <begin position="270"/>
        <end position="290"/>
    </location>
</feature>
<dbReference type="Proteomes" id="UP001222275">
    <property type="component" value="Chromosome"/>
</dbReference>
<evidence type="ECO:0000256" key="1">
    <source>
        <dbReference type="SAM" id="Phobius"/>
    </source>
</evidence>
<keyword evidence="1" id="KW-0812">Transmembrane</keyword>
<reference evidence="2 3" key="1">
    <citation type="submission" date="2022-06" db="EMBL/GenBank/DDBJ databases">
        <title>Thiomicrohabdus sp. nov, an obligately chemolithoautotrophic, sulfur-oxidizing bacterium isolated from beach of Guanyin Mountain. Amoy.</title>
        <authorList>
            <person name="Zhu H."/>
        </authorList>
    </citation>
    <scope>NUCLEOTIDE SEQUENCE [LARGE SCALE GENOMIC DNA]</scope>
    <source>
        <strain evidence="2 3">XGS-01</strain>
    </source>
</reference>
<dbReference type="RefSeq" id="WP_275594766.1">
    <property type="nucleotide sequence ID" value="NZ_CP102381.1"/>
</dbReference>
<evidence type="ECO:0000313" key="2">
    <source>
        <dbReference type="EMBL" id="WEJ62508.1"/>
    </source>
</evidence>